<keyword evidence="2" id="KW-0964">Secreted</keyword>
<dbReference type="AlphaFoldDB" id="A0A1W7R989"/>
<accession>A0A1W7R989</accession>
<dbReference type="Pfam" id="PF15430">
    <property type="entry name" value="SVWC"/>
    <property type="match status" value="1"/>
</dbReference>
<sequence>MFIRGTFVVCALLAIADAYTYIIPQKPGAVKCTDSFGNEHQPGETWYNDEKCERLICTGVARSLSIDGAGCGAISVPGCKLERGEGSYPKCCPSC</sequence>
<comment type="subcellular location">
    <subcellularLocation>
        <location evidence="1">Secreted</location>
    </subcellularLocation>
</comment>
<evidence type="ECO:0000256" key="3">
    <source>
        <dbReference type="SAM" id="SignalP"/>
    </source>
</evidence>
<feature type="chain" id="PRO_5010872049" evidence="3">
    <location>
        <begin position="19"/>
        <end position="95"/>
    </location>
</feature>
<feature type="signal peptide" evidence="3">
    <location>
        <begin position="1"/>
        <end position="18"/>
    </location>
</feature>
<proteinExistence type="predicted"/>
<dbReference type="EMBL" id="GFAH01000682">
    <property type="protein sequence ID" value="JAV47707.1"/>
    <property type="molecule type" value="Transcribed_RNA"/>
</dbReference>
<feature type="domain" description="Single" evidence="4">
    <location>
        <begin position="32"/>
        <end position="95"/>
    </location>
</feature>
<dbReference type="SMART" id="SM01318">
    <property type="entry name" value="SVWC"/>
    <property type="match status" value="1"/>
</dbReference>
<protein>
    <submittedName>
        <fullName evidence="5">Venom protein</fullName>
    </submittedName>
</protein>
<evidence type="ECO:0000259" key="4">
    <source>
        <dbReference type="SMART" id="SM01318"/>
    </source>
</evidence>
<name>A0A1W7R989_9SCOR</name>
<reference evidence="5" key="1">
    <citation type="submission" date="2016-11" db="EMBL/GenBank/DDBJ databases">
        <title>Venom-gland transcriptomics and venom proteomics of the black-back scorpion (Hadrurus spadix) reveal detectability challenges and an unexplored realm of animal toxin diversity.</title>
        <authorList>
            <person name="Rokyta D.R."/>
            <person name="Ward M.J."/>
        </authorList>
    </citation>
    <scope>NUCLEOTIDE SEQUENCE</scope>
    <source>
        <tissue evidence="5">Venom gland</tissue>
    </source>
</reference>
<organism evidence="5">
    <name type="scientific">Hadrurus spadix</name>
    <dbReference type="NCBI Taxonomy" id="141984"/>
    <lineage>
        <taxon>Eukaryota</taxon>
        <taxon>Metazoa</taxon>
        <taxon>Ecdysozoa</taxon>
        <taxon>Arthropoda</taxon>
        <taxon>Chelicerata</taxon>
        <taxon>Arachnida</taxon>
        <taxon>Scorpiones</taxon>
        <taxon>Iurida</taxon>
        <taxon>Iuroidea</taxon>
        <taxon>Hadrurus</taxon>
    </lineage>
</organism>
<dbReference type="GO" id="GO:0005576">
    <property type="term" value="C:extracellular region"/>
    <property type="evidence" value="ECO:0007669"/>
    <property type="project" value="UniProtKB-SubCell"/>
</dbReference>
<evidence type="ECO:0000256" key="2">
    <source>
        <dbReference type="ARBA" id="ARBA00022525"/>
    </source>
</evidence>
<keyword evidence="3" id="KW-0732">Signal</keyword>
<evidence type="ECO:0000256" key="1">
    <source>
        <dbReference type="ARBA" id="ARBA00004613"/>
    </source>
</evidence>
<dbReference type="InterPro" id="IPR029277">
    <property type="entry name" value="SVWC_dom"/>
</dbReference>
<evidence type="ECO:0000313" key="5">
    <source>
        <dbReference type="EMBL" id="JAV47707.1"/>
    </source>
</evidence>